<dbReference type="PROSITE" id="PS51212">
    <property type="entry name" value="WSC"/>
    <property type="match status" value="2"/>
</dbReference>
<gene>
    <name evidence="3" type="ORF">MBM_09440</name>
</gene>
<feature type="domain" description="WSC" evidence="2">
    <location>
        <begin position="34"/>
        <end position="123"/>
    </location>
</feature>
<dbReference type="InterPro" id="IPR002889">
    <property type="entry name" value="WSC_carb-bd"/>
</dbReference>
<feature type="domain" description="WSC" evidence="2">
    <location>
        <begin position="135"/>
        <end position="230"/>
    </location>
</feature>
<evidence type="ECO:0000259" key="2">
    <source>
        <dbReference type="PROSITE" id="PS51212"/>
    </source>
</evidence>
<keyword evidence="4" id="KW-1185">Reference proteome</keyword>
<dbReference type="OrthoDB" id="2019572at2759"/>
<accession>K1WHQ5</accession>
<keyword evidence="1" id="KW-0677">Repeat</keyword>
<evidence type="ECO:0000256" key="1">
    <source>
        <dbReference type="ARBA" id="ARBA00022737"/>
    </source>
</evidence>
<dbReference type="Proteomes" id="UP000006753">
    <property type="component" value="Unassembled WGS sequence"/>
</dbReference>
<dbReference type="InterPro" id="IPR051589">
    <property type="entry name" value="Sialate-O-sulfotransferase"/>
</dbReference>
<dbReference type="OMA" id="SARSEDC"/>
<dbReference type="EMBL" id="JH921458">
    <property type="protein sequence ID" value="EKD12406.1"/>
    <property type="molecule type" value="Genomic_DNA"/>
</dbReference>
<dbReference type="SMART" id="SM00321">
    <property type="entry name" value="WSC"/>
    <property type="match status" value="2"/>
</dbReference>
<dbReference type="eggNOG" id="KOG4157">
    <property type="taxonomic scope" value="Eukaryota"/>
</dbReference>
<name>K1WHQ5_MARBU</name>
<organism evidence="3 4">
    <name type="scientific">Marssonina brunnea f. sp. multigermtubi (strain MB_m1)</name>
    <name type="common">Marssonina leaf spot fungus</name>
    <dbReference type="NCBI Taxonomy" id="1072389"/>
    <lineage>
        <taxon>Eukaryota</taxon>
        <taxon>Fungi</taxon>
        <taxon>Dikarya</taxon>
        <taxon>Ascomycota</taxon>
        <taxon>Pezizomycotina</taxon>
        <taxon>Leotiomycetes</taxon>
        <taxon>Helotiales</taxon>
        <taxon>Drepanopezizaceae</taxon>
        <taxon>Drepanopeziza</taxon>
    </lineage>
</organism>
<dbReference type="GeneID" id="18765375"/>
<dbReference type="HOGENOM" id="CLU_016905_1_0_1"/>
<dbReference type="InParanoid" id="K1WHQ5"/>
<sequence length="537" mass="57998">MTASHCVSPALDGESRSELPRSLKCAATTFYRTSASSETSYSGSPRTLLYTGPRNQNQTVQACVAFCKGNDYQYAGLEYGKECFCGASVNNIQATESDCDFSCGGDSTEVCGGLKHISIYQDPTFPVADFTTISDYQKLGCYSEGSMGRSLSWRQSQVNASTMTVESCLTACKTGGYSFAGLEFAQECYCGVVLGNGTLPVDDSKCNKPCRGNPSETCGGSSVLDLYVAKDLESTEPSPFYKAYNFYLLITIFNFYVEVSDYLFCSAYCNTPFITSSPTPTCEYRVGKWCSNPLPAFYDKSSCWAAFSSCTVQAASCFLKAGFPASMNCFQFSSWCTSVGSYCSNYCPGISCSKDGCRSKYPPSGPARPSSIVSTSVYTCPAPTAKPSTTSATPTLTSYIPIPTNSNICVQPNNPRKGYSSDSPVGGIGLPCLTCNNMLSGFMAGFPFKLYTSARSEDCPSYPRYGNNGPSKGCQDACDSQYNSCVDTYAQGCRNNKRGDNFDTANTKCKNQWYDCHSANANVNPNNRCGSWNSGWF</sequence>
<dbReference type="PANTHER" id="PTHR45964:SF5">
    <property type="entry name" value="WSCD FAMILY MEMBER CG9164"/>
    <property type="match status" value="1"/>
</dbReference>
<dbReference type="AlphaFoldDB" id="K1WHQ5"/>
<evidence type="ECO:0000313" key="3">
    <source>
        <dbReference type="EMBL" id="EKD12406.1"/>
    </source>
</evidence>
<dbReference type="KEGG" id="mbe:MBM_09440"/>
<proteinExistence type="predicted"/>
<dbReference type="Pfam" id="PF01822">
    <property type="entry name" value="WSC"/>
    <property type="match status" value="2"/>
</dbReference>
<dbReference type="PANTHER" id="PTHR45964">
    <property type="entry name" value="WSCD FAMILY MEMBER CG9164"/>
    <property type="match status" value="1"/>
</dbReference>
<protein>
    <submittedName>
        <fullName evidence="3">WSC domain-containing protein</fullName>
    </submittedName>
</protein>
<reference evidence="3 4" key="1">
    <citation type="journal article" date="2012" name="BMC Genomics">
        <title>Sequencing the genome of Marssonina brunnea reveals fungus-poplar co-evolution.</title>
        <authorList>
            <person name="Zhu S."/>
            <person name="Cao Y.-Z."/>
            <person name="Jiang C."/>
            <person name="Tan B.-Y."/>
            <person name="Wang Z."/>
            <person name="Feng S."/>
            <person name="Zhang L."/>
            <person name="Su X.-H."/>
            <person name="Brejova B."/>
            <person name="Vinar T."/>
            <person name="Xu M."/>
            <person name="Wang M.-X."/>
            <person name="Zhang S.-G."/>
            <person name="Huang M.-R."/>
            <person name="Wu R."/>
            <person name="Zhou Y."/>
        </authorList>
    </citation>
    <scope>NUCLEOTIDE SEQUENCE [LARGE SCALE GENOMIC DNA]</scope>
    <source>
        <strain evidence="3 4">MB_m1</strain>
    </source>
</reference>
<evidence type="ECO:0000313" key="4">
    <source>
        <dbReference type="Proteomes" id="UP000006753"/>
    </source>
</evidence>